<evidence type="ECO:0000259" key="1">
    <source>
        <dbReference type="Pfam" id="PF06568"/>
    </source>
</evidence>
<sequence>MRNQTRKILQSMNDDQLRDIGLTRNDIDRL</sequence>
<accession>A0AA41Y0X4</accession>
<dbReference type="EMBL" id="JAMPJT010000019">
    <property type="protein sequence ID" value="MCV9880511.1"/>
    <property type="molecule type" value="Genomic_DNA"/>
</dbReference>
<dbReference type="EMBL" id="JAMPJU010000020">
    <property type="protein sequence ID" value="MCV9883935.1"/>
    <property type="molecule type" value="Genomic_DNA"/>
</dbReference>
<dbReference type="AlphaFoldDB" id="A0AA41Y0X4"/>
<proteinExistence type="predicted"/>
<reference evidence="2" key="1">
    <citation type="submission" date="2022-04" db="EMBL/GenBank/DDBJ databases">
        <title>Brenneria sp. isolated from walnut trees in Serbia.</title>
        <authorList>
            <person name="Gasic K."/>
            <person name="Zlatkovic N."/>
            <person name="Kuzmanovic N."/>
        </authorList>
    </citation>
    <scope>NUCLEOTIDE SEQUENCE</scope>
    <source>
        <strain evidence="3">KBI 423</strain>
        <strain evidence="2">KBI 447</strain>
    </source>
</reference>
<dbReference type="Proteomes" id="UP001165568">
    <property type="component" value="Unassembled WGS sequence"/>
</dbReference>
<evidence type="ECO:0000313" key="3">
    <source>
        <dbReference type="EMBL" id="MCV9883935.1"/>
    </source>
</evidence>
<evidence type="ECO:0000313" key="2">
    <source>
        <dbReference type="EMBL" id="MCV9880511.1"/>
    </source>
</evidence>
<comment type="caution">
    <text evidence="2">The sequence shown here is derived from an EMBL/GenBank/DDBJ whole genome shotgun (WGS) entry which is preliminary data.</text>
</comment>
<dbReference type="InterPro" id="IPR009506">
    <property type="entry name" value="YjiS-like"/>
</dbReference>
<dbReference type="Proteomes" id="UP001165569">
    <property type="component" value="Unassembled WGS sequence"/>
</dbReference>
<dbReference type="Pfam" id="PF06568">
    <property type="entry name" value="YjiS-like"/>
    <property type="match status" value="1"/>
</dbReference>
<keyword evidence="4" id="KW-1185">Reference proteome</keyword>
<organism evidence="2 5">
    <name type="scientific">Brenneria izbisi</name>
    <dbReference type="NCBI Taxonomy" id="2939450"/>
    <lineage>
        <taxon>Bacteria</taxon>
        <taxon>Pseudomonadati</taxon>
        <taxon>Pseudomonadota</taxon>
        <taxon>Gammaproteobacteria</taxon>
        <taxon>Enterobacterales</taxon>
        <taxon>Pectobacteriaceae</taxon>
        <taxon>Brenneria</taxon>
    </lineage>
</organism>
<evidence type="ECO:0000313" key="5">
    <source>
        <dbReference type="Proteomes" id="UP001165569"/>
    </source>
</evidence>
<protein>
    <submittedName>
        <fullName evidence="2">DUF1127 domain-containing protein</fullName>
    </submittedName>
</protein>
<name>A0AA41Y0X4_9GAMM</name>
<gene>
    <name evidence="2" type="ORF">NC803_16905</name>
    <name evidence="3" type="ORF">NC856_16905</name>
</gene>
<feature type="domain" description="YjiS-like" evidence="1">
    <location>
        <begin position="2"/>
        <end position="28"/>
    </location>
</feature>
<evidence type="ECO:0000313" key="4">
    <source>
        <dbReference type="Proteomes" id="UP001165568"/>
    </source>
</evidence>